<evidence type="ECO:0000313" key="2">
    <source>
        <dbReference type="Proteomes" id="UP000008963"/>
    </source>
</evidence>
<dbReference type="AlphaFoldDB" id="E1X332"/>
<gene>
    <name evidence="1" type="ordered locus">BMS_2050</name>
</gene>
<dbReference type="EMBL" id="FQ312005">
    <property type="protein sequence ID" value="CBW26862.1"/>
    <property type="molecule type" value="Genomic_DNA"/>
</dbReference>
<accession>E1X332</accession>
<protein>
    <submittedName>
        <fullName evidence="1">Uncharacterized protein</fullName>
    </submittedName>
</protein>
<dbReference type="HOGENOM" id="CLU_1872557_0_0_7"/>
<evidence type="ECO:0000313" key="1">
    <source>
        <dbReference type="EMBL" id="CBW26862.1"/>
    </source>
</evidence>
<proteinExistence type="predicted"/>
<dbReference type="Proteomes" id="UP000008963">
    <property type="component" value="Chromosome"/>
</dbReference>
<dbReference type="KEGG" id="bmx:BMS_2050"/>
<reference evidence="2" key="1">
    <citation type="journal article" date="2013" name="ISME J.">
        <title>A small predatory core genome in the divergent marine Bacteriovorax marinus SJ and the terrestrial Bdellovibrio bacteriovorus.</title>
        <authorList>
            <person name="Crossman L.C."/>
            <person name="Chen H."/>
            <person name="Cerdeno-Tarraga A.M."/>
            <person name="Brooks K."/>
            <person name="Quail M.A."/>
            <person name="Pineiro S.A."/>
            <person name="Hobley L."/>
            <person name="Sockett R.E."/>
            <person name="Bentley S.D."/>
            <person name="Parkhill J."/>
            <person name="Williams H.N."/>
            <person name="Stine O.C."/>
        </authorList>
    </citation>
    <scope>NUCLEOTIDE SEQUENCE [LARGE SCALE GENOMIC DNA]</scope>
    <source>
        <strain evidence="2">ATCC BAA-682 / DSM 15412 / SJ</strain>
    </source>
</reference>
<dbReference type="PATRIC" id="fig|862908.3.peg.1949"/>
<sequence length="136" mass="15300">MLFLLTNFSVFWYVESSNKQGKYMKLLGLTSLLLLTSISSFAIECTGERRELIGTEVKVTKESLVHQNIPGLVKLTLDIDEAYYSVTQHDDSIIAMITLGPDYTNGNLFKGDFDSNGRMRLSSVSARKTYILECTK</sequence>
<name>E1X332_HALMS</name>
<dbReference type="STRING" id="862908.BMS_2050"/>
<organism evidence="1 2">
    <name type="scientific">Halobacteriovorax marinus (strain ATCC BAA-682 / DSM 15412 / SJ)</name>
    <name type="common">Bacteriovorax marinus</name>
    <dbReference type="NCBI Taxonomy" id="862908"/>
    <lineage>
        <taxon>Bacteria</taxon>
        <taxon>Pseudomonadati</taxon>
        <taxon>Bdellovibrionota</taxon>
        <taxon>Bacteriovoracia</taxon>
        <taxon>Bacteriovoracales</taxon>
        <taxon>Halobacteriovoraceae</taxon>
        <taxon>Halobacteriovorax</taxon>
    </lineage>
</organism>
<keyword evidence="2" id="KW-1185">Reference proteome</keyword>